<dbReference type="EC" id="3.4.19.12" evidence="3"/>
<dbReference type="GO" id="GO:0004843">
    <property type="term" value="F:cysteine-type deubiquitinase activity"/>
    <property type="evidence" value="ECO:0007669"/>
    <property type="project" value="UniProtKB-EC"/>
</dbReference>
<evidence type="ECO:0000256" key="2">
    <source>
        <dbReference type="ARBA" id="ARBA00009085"/>
    </source>
</evidence>
<keyword evidence="6" id="KW-0378">Hydrolase</keyword>
<organism evidence="9 10">
    <name type="scientific">Panicum miliaceum</name>
    <name type="common">Proso millet</name>
    <name type="synonym">Broomcorn millet</name>
    <dbReference type="NCBI Taxonomy" id="4540"/>
    <lineage>
        <taxon>Eukaryota</taxon>
        <taxon>Viridiplantae</taxon>
        <taxon>Streptophyta</taxon>
        <taxon>Embryophyta</taxon>
        <taxon>Tracheophyta</taxon>
        <taxon>Spermatophyta</taxon>
        <taxon>Magnoliopsida</taxon>
        <taxon>Liliopsida</taxon>
        <taxon>Poales</taxon>
        <taxon>Poaceae</taxon>
        <taxon>PACMAD clade</taxon>
        <taxon>Panicoideae</taxon>
        <taxon>Panicodae</taxon>
        <taxon>Paniceae</taxon>
        <taxon>Panicinae</taxon>
        <taxon>Panicum</taxon>
        <taxon>Panicum sect. Panicum</taxon>
    </lineage>
</organism>
<dbReference type="AlphaFoldDB" id="A0A3L6Q2F3"/>
<dbReference type="PANTHER" id="PTHR24006:SF888">
    <property type="entry name" value="UBIQUITIN CARBOXYL-TERMINAL HYDROLASE 30"/>
    <property type="match status" value="1"/>
</dbReference>
<proteinExistence type="inferred from homology"/>
<dbReference type="Pfam" id="PF00443">
    <property type="entry name" value="UCH"/>
    <property type="match status" value="1"/>
</dbReference>
<evidence type="ECO:0000256" key="3">
    <source>
        <dbReference type="ARBA" id="ARBA00012759"/>
    </source>
</evidence>
<dbReference type="Gene3D" id="3.90.70.10">
    <property type="entry name" value="Cysteine proteinases"/>
    <property type="match status" value="2"/>
</dbReference>
<evidence type="ECO:0000256" key="1">
    <source>
        <dbReference type="ARBA" id="ARBA00000707"/>
    </source>
</evidence>
<keyword evidence="7" id="KW-0788">Thiol protease</keyword>
<evidence type="ECO:0000313" key="9">
    <source>
        <dbReference type="EMBL" id="RLM66550.1"/>
    </source>
</evidence>
<dbReference type="SUPFAM" id="SSF54001">
    <property type="entry name" value="Cysteine proteinases"/>
    <property type="match status" value="1"/>
</dbReference>
<dbReference type="InterPro" id="IPR018200">
    <property type="entry name" value="USP_CS"/>
</dbReference>
<dbReference type="EMBL" id="PQIB02000015">
    <property type="protein sequence ID" value="RLM66550.1"/>
    <property type="molecule type" value="Genomic_DNA"/>
</dbReference>
<feature type="domain" description="USP" evidence="8">
    <location>
        <begin position="70"/>
        <end position="378"/>
    </location>
</feature>
<evidence type="ECO:0000256" key="6">
    <source>
        <dbReference type="ARBA" id="ARBA00022801"/>
    </source>
</evidence>
<dbReference type="GO" id="GO:0006508">
    <property type="term" value="P:proteolysis"/>
    <property type="evidence" value="ECO:0007669"/>
    <property type="project" value="UniProtKB-KW"/>
</dbReference>
<dbReference type="GO" id="GO:0016579">
    <property type="term" value="P:protein deubiquitination"/>
    <property type="evidence" value="ECO:0007669"/>
    <property type="project" value="InterPro"/>
</dbReference>
<dbReference type="GO" id="GO:0005634">
    <property type="term" value="C:nucleus"/>
    <property type="evidence" value="ECO:0007669"/>
    <property type="project" value="TreeGrafter"/>
</dbReference>
<evidence type="ECO:0000313" key="10">
    <source>
        <dbReference type="Proteomes" id="UP000275267"/>
    </source>
</evidence>
<dbReference type="PROSITE" id="PS50235">
    <property type="entry name" value="USP_3"/>
    <property type="match status" value="1"/>
</dbReference>
<dbReference type="InterPro" id="IPR038765">
    <property type="entry name" value="Papain-like_cys_pep_sf"/>
</dbReference>
<protein>
    <recommendedName>
        <fullName evidence="3">ubiquitinyl hydrolase 1</fullName>
        <ecNumber evidence="3">3.4.19.12</ecNumber>
    </recommendedName>
</protein>
<gene>
    <name evidence="9" type="ORF">C2845_PM16G07620</name>
</gene>
<evidence type="ECO:0000259" key="8">
    <source>
        <dbReference type="PROSITE" id="PS50235"/>
    </source>
</evidence>
<dbReference type="STRING" id="4540.A0A3L6Q2F3"/>
<comment type="similarity">
    <text evidence="2">Belongs to the peptidase C19 family.</text>
</comment>
<comment type="caution">
    <text evidence="9">The sequence shown here is derived from an EMBL/GenBank/DDBJ whole genome shotgun (WGS) entry which is preliminary data.</text>
</comment>
<name>A0A3L6Q2F3_PANMI</name>
<dbReference type="OrthoDB" id="2248014at2759"/>
<reference evidence="10" key="1">
    <citation type="journal article" date="2019" name="Nat. Commun.">
        <title>The genome of broomcorn millet.</title>
        <authorList>
            <person name="Zou C."/>
            <person name="Miki D."/>
            <person name="Li D."/>
            <person name="Tang Q."/>
            <person name="Xiao L."/>
            <person name="Rajput S."/>
            <person name="Deng P."/>
            <person name="Jia W."/>
            <person name="Huang R."/>
            <person name="Zhang M."/>
            <person name="Sun Y."/>
            <person name="Hu J."/>
            <person name="Fu X."/>
            <person name="Schnable P.S."/>
            <person name="Li F."/>
            <person name="Zhang H."/>
            <person name="Feng B."/>
            <person name="Zhu X."/>
            <person name="Liu R."/>
            <person name="Schnable J.C."/>
            <person name="Zhu J.-K."/>
            <person name="Zhang H."/>
        </authorList>
    </citation>
    <scope>NUCLEOTIDE SEQUENCE [LARGE SCALE GENOMIC DNA]</scope>
</reference>
<dbReference type="PROSITE" id="PS00972">
    <property type="entry name" value="USP_1"/>
    <property type="match status" value="1"/>
</dbReference>
<dbReference type="InterPro" id="IPR050164">
    <property type="entry name" value="Peptidase_C19"/>
</dbReference>
<keyword evidence="4" id="KW-0645">Protease</keyword>
<evidence type="ECO:0000256" key="5">
    <source>
        <dbReference type="ARBA" id="ARBA00022786"/>
    </source>
</evidence>
<dbReference type="Proteomes" id="UP000275267">
    <property type="component" value="Unassembled WGS sequence"/>
</dbReference>
<evidence type="ECO:0000256" key="7">
    <source>
        <dbReference type="ARBA" id="ARBA00022807"/>
    </source>
</evidence>
<keyword evidence="10" id="KW-1185">Reference proteome</keyword>
<sequence length="378" mass="40370">MSASGQGNRPAVSAARLLPSTSSAKANELLLSGLGLGVAGLCKAFYSGSSIPWVSPRNLFLGSGRVYYVGGLRNLGNNCFLNVILQALGSCDSFVSFLDNLLATDGLLPEEKAKRMPLLLALSSLLQAFVLPLFVTQLSLDFQNFQCLPLSPVLNTNGDITSGCSLVDCLKYFTVVEHLDNYHCDRCWHITAAKYLSLKSEADEEKVSKLNTCVDYGTCSCRGMFSPEGIPCSSSSRATKQLIISQCPKILCIHFLRASVSLDGEPIKHQGHISFPLLLNLSPFAGGASSIGQESGPLAMNVQRDGQQALHLYRQLNMQMSLNVIPTGGNSIHVVGFGYSTFNILANVDVASSSSSPLQPSPSSSRSKLCGLSAVVEH</sequence>
<dbReference type="InterPro" id="IPR028889">
    <property type="entry name" value="USP"/>
</dbReference>
<keyword evidence="5" id="KW-0833">Ubl conjugation pathway</keyword>
<dbReference type="GO" id="GO:0005829">
    <property type="term" value="C:cytosol"/>
    <property type="evidence" value="ECO:0007669"/>
    <property type="project" value="TreeGrafter"/>
</dbReference>
<dbReference type="InterPro" id="IPR001394">
    <property type="entry name" value="Peptidase_C19_UCH"/>
</dbReference>
<comment type="catalytic activity">
    <reaction evidence="1">
        <text>Thiol-dependent hydrolysis of ester, thioester, amide, peptide and isopeptide bonds formed by the C-terminal Gly of ubiquitin (a 76-residue protein attached to proteins as an intracellular targeting signal).</text>
        <dbReference type="EC" id="3.4.19.12"/>
    </reaction>
</comment>
<evidence type="ECO:0000256" key="4">
    <source>
        <dbReference type="ARBA" id="ARBA00022670"/>
    </source>
</evidence>
<dbReference type="PANTHER" id="PTHR24006">
    <property type="entry name" value="UBIQUITIN CARBOXYL-TERMINAL HYDROLASE"/>
    <property type="match status" value="1"/>
</dbReference>
<accession>A0A3L6Q2F3</accession>